<organism evidence="2 3">
    <name type="scientific">Chlamydomonas incerta</name>
    <dbReference type="NCBI Taxonomy" id="51695"/>
    <lineage>
        <taxon>Eukaryota</taxon>
        <taxon>Viridiplantae</taxon>
        <taxon>Chlorophyta</taxon>
        <taxon>core chlorophytes</taxon>
        <taxon>Chlorophyceae</taxon>
        <taxon>CS clade</taxon>
        <taxon>Chlamydomonadales</taxon>
        <taxon>Chlamydomonadaceae</taxon>
        <taxon>Chlamydomonas</taxon>
    </lineage>
</organism>
<accession>A0A835W8C4</accession>
<dbReference type="Proteomes" id="UP000650467">
    <property type="component" value="Unassembled WGS sequence"/>
</dbReference>
<comment type="caution">
    <text evidence="2">The sequence shown here is derived from an EMBL/GenBank/DDBJ whole genome shotgun (WGS) entry which is preliminary data.</text>
</comment>
<protein>
    <submittedName>
        <fullName evidence="2">Uncharacterized protein</fullName>
    </submittedName>
</protein>
<dbReference type="EMBL" id="JAEHOC010000008">
    <property type="protein sequence ID" value="KAG2439511.1"/>
    <property type="molecule type" value="Genomic_DNA"/>
</dbReference>
<feature type="compositionally biased region" description="Low complexity" evidence="1">
    <location>
        <begin position="32"/>
        <end position="44"/>
    </location>
</feature>
<gene>
    <name evidence="2" type="ORF">HXX76_004865</name>
</gene>
<reference evidence="2" key="1">
    <citation type="journal article" date="2020" name="bioRxiv">
        <title>Comparative genomics of Chlamydomonas.</title>
        <authorList>
            <person name="Craig R.J."/>
            <person name="Hasan A.R."/>
            <person name="Ness R.W."/>
            <person name="Keightley P.D."/>
        </authorList>
    </citation>
    <scope>NUCLEOTIDE SEQUENCE</scope>
    <source>
        <strain evidence="2">SAG 7.73</strain>
    </source>
</reference>
<evidence type="ECO:0000256" key="1">
    <source>
        <dbReference type="SAM" id="MobiDB-lite"/>
    </source>
</evidence>
<dbReference type="AlphaFoldDB" id="A0A835W8C4"/>
<feature type="region of interest" description="Disordered" evidence="1">
    <location>
        <begin position="32"/>
        <end position="67"/>
    </location>
</feature>
<keyword evidence="3" id="KW-1185">Reference proteome</keyword>
<evidence type="ECO:0000313" key="3">
    <source>
        <dbReference type="Proteomes" id="UP000650467"/>
    </source>
</evidence>
<sequence>MPNAAVLFLGNEASSVAAVKYLLQQGAAAGVGTTGAGPLPAATGNDEQRSAAQLLRSPLPDSDVHPSTWEARISSSQMYEMKADDVQH</sequence>
<evidence type="ECO:0000313" key="2">
    <source>
        <dbReference type="EMBL" id="KAG2439511.1"/>
    </source>
</evidence>
<name>A0A835W8C4_CHLIN</name>
<proteinExistence type="predicted"/>